<proteinExistence type="predicted"/>
<gene>
    <name evidence="2" type="ORF">P167DRAFT_532596</name>
</gene>
<keyword evidence="3" id="KW-1185">Reference proteome</keyword>
<name>A0A3N4LDU5_9PEZI</name>
<reference evidence="2 3" key="1">
    <citation type="journal article" date="2018" name="Nat. Ecol. Evol.">
        <title>Pezizomycetes genomes reveal the molecular basis of ectomycorrhizal truffle lifestyle.</title>
        <authorList>
            <person name="Murat C."/>
            <person name="Payen T."/>
            <person name="Noel B."/>
            <person name="Kuo A."/>
            <person name="Morin E."/>
            <person name="Chen J."/>
            <person name="Kohler A."/>
            <person name="Krizsan K."/>
            <person name="Balestrini R."/>
            <person name="Da Silva C."/>
            <person name="Montanini B."/>
            <person name="Hainaut M."/>
            <person name="Levati E."/>
            <person name="Barry K.W."/>
            <person name="Belfiori B."/>
            <person name="Cichocki N."/>
            <person name="Clum A."/>
            <person name="Dockter R.B."/>
            <person name="Fauchery L."/>
            <person name="Guy J."/>
            <person name="Iotti M."/>
            <person name="Le Tacon F."/>
            <person name="Lindquist E.A."/>
            <person name="Lipzen A."/>
            <person name="Malagnac F."/>
            <person name="Mello A."/>
            <person name="Molinier V."/>
            <person name="Miyauchi S."/>
            <person name="Poulain J."/>
            <person name="Riccioni C."/>
            <person name="Rubini A."/>
            <person name="Sitrit Y."/>
            <person name="Splivallo R."/>
            <person name="Traeger S."/>
            <person name="Wang M."/>
            <person name="Zifcakova L."/>
            <person name="Wipf D."/>
            <person name="Zambonelli A."/>
            <person name="Paolocci F."/>
            <person name="Nowrousian M."/>
            <person name="Ottonello S."/>
            <person name="Baldrian P."/>
            <person name="Spatafora J.W."/>
            <person name="Henrissat B."/>
            <person name="Nagy L.G."/>
            <person name="Aury J.M."/>
            <person name="Wincker P."/>
            <person name="Grigoriev I.V."/>
            <person name="Bonfante P."/>
            <person name="Martin F.M."/>
        </authorList>
    </citation>
    <scope>NUCLEOTIDE SEQUENCE [LARGE SCALE GENOMIC DNA]</scope>
    <source>
        <strain evidence="2 3">CCBAS932</strain>
    </source>
</reference>
<accession>A0A3N4LDU5</accession>
<protein>
    <submittedName>
        <fullName evidence="2">Uncharacterized protein</fullName>
    </submittedName>
</protein>
<organism evidence="2 3">
    <name type="scientific">Morchella conica CCBAS932</name>
    <dbReference type="NCBI Taxonomy" id="1392247"/>
    <lineage>
        <taxon>Eukaryota</taxon>
        <taxon>Fungi</taxon>
        <taxon>Dikarya</taxon>
        <taxon>Ascomycota</taxon>
        <taxon>Pezizomycotina</taxon>
        <taxon>Pezizomycetes</taxon>
        <taxon>Pezizales</taxon>
        <taxon>Morchellaceae</taxon>
        <taxon>Morchella</taxon>
    </lineage>
</organism>
<dbReference type="EMBL" id="ML119110">
    <property type="protein sequence ID" value="RPB16115.1"/>
    <property type="molecule type" value="Genomic_DNA"/>
</dbReference>
<sequence length="173" mass="19710">MTVGTCSVTSHSQPHLPPKLEFPFLTAKKTNTLCGTLYLHPRTGGQLYIHDRTQLTLHQPWGHVERKEKKNGKQKENTNISNERNAQKKIKRDHVLILLFTSHSSKNKAMQGRRRCGGSCELQFVWKEYVCAFLSRLHASDISFPAENCMHPVTPPKIFRSRADVCFPSSLVV</sequence>
<feature type="region of interest" description="Disordered" evidence="1">
    <location>
        <begin position="65"/>
        <end position="86"/>
    </location>
</feature>
<evidence type="ECO:0000313" key="3">
    <source>
        <dbReference type="Proteomes" id="UP000277580"/>
    </source>
</evidence>
<dbReference type="InParanoid" id="A0A3N4LDU5"/>
<feature type="non-terminal residue" evidence="2">
    <location>
        <position position="173"/>
    </location>
</feature>
<dbReference type="OrthoDB" id="10601145at2759"/>
<evidence type="ECO:0000313" key="2">
    <source>
        <dbReference type="EMBL" id="RPB16115.1"/>
    </source>
</evidence>
<dbReference type="AlphaFoldDB" id="A0A3N4LDU5"/>
<feature type="compositionally biased region" description="Basic and acidic residues" evidence="1">
    <location>
        <begin position="65"/>
        <end position="76"/>
    </location>
</feature>
<dbReference type="Proteomes" id="UP000277580">
    <property type="component" value="Unassembled WGS sequence"/>
</dbReference>
<evidence type="ECO:0000256" key="1">
    <source>
        <dbReference type="SAM" id="MobiDB-lite"/>
    </source>
</evidence>